<dbReference type="PANTHER" id="PTHR11236:SF50">
    <property type="entry name" value="AMINODEOXYCHORISMATE SYNTHASE COMPONENT 1"/>
    <property type="match status" value="1"/>
</dbReference>
<dbReference type="InterPro" id="IPR036038">
    <property type="entry name" value="Aminotransferase-like"/>
</dbReference>
<dbReference type="EMBL" id="JBHTBY010000001">
    <property type="protein sequence ID" value="MFC7319538.1"/>
    <property type="molecule type" value="Genomic_DNA"/>
</dbReference>
<dbReference type="InterPro" id="IPR019999">
    <property type="entry name" value="Anth_synth_I-like"/>
</dbReference>
<keyword evidence="2" id="KW-0808">Transferase</keyword>
<dbReference type="SUPFAM" id="SSF56322">
    <property type="entry name" value="ADC synthase"/>
    <property type="match status" value="1"/>
</dbReference>
<dbReference type="InterPro" id="IPR005801">
    <property type="entry name" value="ADC_synthase"/>
</dbReference>
<dbReference type="InterPro" id="IPR005802">
    <property type="entry name" value="ADC_synth_comp_1"/>
</dbReference>
<dbReference type="SUPFAM" id="SSF56752">
    <property type="entry name" value="D-aminoacid aminotransferase-like PLP-dependent enzymes"/>
    <property type="match status" value="1"/>
</dbReference>
<proteinExistence type="predicted"/>
<reference evidence="3" key="1">
    <citation type="journal article" date="2019" name="Int. J. Syst. Evol. Microbiol.">
        <title>The Global Catalogue of Microorganisms (GCM) 10K type strain sequencing project: providing services to taxonomists for standard genome sequencing and annotation.</title>
        <authorList>
            <consortium name="The Broad Institute Genomics Platform"/>
            <consortium name="The Broad Institute Genome Sequencing Center for Infectious Disease"/>
            <person name="Wu L."/>
            <person name="Ma J."/>
        </authorList>
    </citation>
    <scope>NUCLEOTIDE SEQUENCE [LARGE SCALE GENOMIC DNA]</scope>
    <source>
        <strain evidence="3">CCUG 73951</strain>
    </source>
</reference>
<keyword evidence="3" id="KW-1185">Reference proteome</keyword>
<gene>
    <name evidence="2" type="primary">pabB</name>
    <name evidence="2" type="ORF">ACFQMN_01395</name>
</gene>
<accession>A0ABW2K037</accession>
<dbReference type="Gene3D" id="3.20.10.10">
    <property type="entry name" value="D-amino Acid Aminotransferase, subunit A, domain 2"/>
    <property type="match status" value="1"/>
</dbReference>
<dbReference type="GO" id="GO:0046820">
    <property type="term" value="F:4-amino-4-deoxychorismate synthase activity"/>
    <property type="evidence" value="ECO:0007669"/>
    <property type="project" value="UniProtKB-EC"/>
</dbReference>
<dbReference type="Proteomes" id="UP001596494">
    <property type="component" value="Unassembled WGS sequence"/>
</dbReference>
<dbReference type="RefSeq" id="WP_289215342.1">
    <property type="nucleotide sequence ID" value="NZ_JAPVRC010000003.1"/>
</dbReference>
<dbReference type="Pfam" id="PF01063">
    <property type="entry name" value="Aminotran_4"/>
    <property type="match status" value="1"/>
</dbReference>
<sequence length="575" mass="65758">MNDAHLYFEFEDDNGKKQPMQFTRPSGVITAYSGEEVKAAFRKIERELSIGNYVAGYVSYEAAPAFDGASRVKSGTKWPLLWFGVFKSPLCEELVHENKPYQVSEWNMDGDFDNYSDGLRKIKAAIKKGDTYQVNYTTRLNASFHGDDFAFYKQLVNNQRSRYSAYMNMGEGRRVLSASPELFFRKQEAKLKTKPMKGTARRGVTLETDREQVRTLKESEKERAENLMIVDLLRNDLGKLAVSGTVRTSSLFEVETYPTVHQMTSTIEAEVNRELSFYEIFRALFPCGSITGAPKIRTMDYIADLEASPREIYCGAIGYITPSRDAVFNVPIRTVMLDENQAVYGTGGGVTWDSTPIGEYEEMQTKAQLLTEKRPEFKLLESLKLENGRIPLLENHLNRLEDSASYFNFIFDKNEVITQLNDLVSKHNDGEYKVRLLLSEHGVAELEAIEINEEINEVTCCLAEEPVDERNPFLYHKTTHRSVYDIHKREGAFAALLWNTREELTEFTMANLVVKHQGDFFTPPVQSGLLAGTFREELLKNDRVKEKVLHVKELSSFEEVWMVNGVRGWVKVQLL</sequence>
<dbReference type="NCBIfam" id="TIGR00553">
    <property type="entry name" value="pabB"/>
    <property type="match status" value="1"/>
</dbReference>
<dbReference type="InterPro" id="IPR015890">
    <property type="entry name" value="Chorismate_C"/>
</dbReference>
<protein>
    <submittedName>
        <fullName evidence="2">Aminodeoxychorismate synthase component I</fullName>
        <ecNumber evidence="2">2.6.1.85</ecNumber>
    </submittedName>
</protein>
<evidence type="ECO:0000313" key="2">
    <source>
        <dbReference type="EMBL" id="MFC7319538.1"/>
    </source>
</evidence>
<dbReference type="PANTHER" id="PTHR11236">
    <property type="entry name" value="AMINOBENZOATE/ANTHRANILATE SYNTHASE"/>
    <property type="match status" value="1"/>
</dbReference>
<evidence type="ECO:0000313" key="3">
    <source>
        <dbReference type="Proteomes" id="UP001596494"/>
    </source>
</evidence>
<feature type="domain" description="Chorismate-utilising enzyme C-terminal" evidence="1">
    <location>
        <begin position="112"/>
        <end position="366"/>
    </location>
</feature>
<dbReference type="Gene3D" id="3.60.120.10">
    <property type="entry name" value="Anthranilate synthase"/>
    <property type="match status" value="1"/>
</dbReference>
<dbReference type="InterPro" id="IPR043131">
    <property type="entry name" value="BCAT-like_N"/>
</dbReference>
<dbReference type="PRINTS" id="PR00095">
    <property type="entry name" value="ANTSNTHASEI"/>
</dbReference>
<evidence type="ECO:0000259" key="1">
    <source>
        <dbReference type="Pfam" id="PF00425"/>
    </source>
</evidence>
<name>A0ABW2K037_9BACI</name>
<dbReference type="InterPro" id="IPR001544">
    <property type="entry name" value="Aminotrans_IV"/>
</dbReference>
<keyword evidence="2" id="KW-0032">Aminotransferase</keyword>
<dbReference type="InterPro" id="IPR043132">
    <property type="entry name" value="BCAT-like_C"/>
</dbReference>
<comment type="caution">
    <text evidence="2">The sequence shown here is derived from an EMBL/GenBank/DDBJ whole genome shotgun (WGS) entry which is preliminary data.</text>
</comment>
<dbReference type="Gene3D" id="3.30.470.10">
    <property type="match status" value="1"/>
</dbReference>
<dbReference type="EC" id="2.6.1.85" evidence="2"/>
<dbReference type="Pfam" id="PF00425">
    <property type="entry name" value="Chorismate_bind"/>
    <property type="match status" value="1"/>
</dbReference>
<organism evidence="2 3">
    <name type="scientific">Halobacillus campisalis</name>
    <dbReference type="NCBI Taxonomy" id="435909"/>
    <lineage>
        <taxon>Bacteria</taxon>
        <taxon>Bacillati</taxon>
        <taxon>Bacillota</taxon>
        <taxon>Bacilli</taxon>
        <taxon>Bacillales</taxon>
        <taxon>Bacillaceae</taxon>
        <taxon>Halobacillus</taxon>
    </lineage>
</organism>